<dbReference type="AlphaFoldDB" id="A0AAN6P1I6"/>
<evidence type="ECO:0000313" key="2">
    <source>
        <dbReference type="Proteomes" id="UP001303222"/>
    </source>
</evidence>
<evidence type="ECO:0000313" key="1">
    <source>
        <dbReference type="EMBL" id="KAK3954008.1"/>
    </source>
</evidence>
<proteinExistence type="predicted"/>
<organism evidence="1 2">
    <name type="scientific">Pseudoneurospora amorphoporcata</name>
    <dbReference type="NCBI Taxonomy" id="241081"/>
    <lineage>
        <taxon>Eukaryota</taxon>
        <taxon>Fungi</taxon>
        <taxon>Dikarya</taxon>
        <taxon>Ascomycota</taxon>
        <taxon>Pezizomycotina</taxon>
        <taxon>Sordariomycetes</taxon>
        <taxon>Sordariomycetidae</taxon>
        <taxon>Sordariales</taxon>
        <taxon>Sordariaceae</taxon>
        <taxon>Pseudoneurospora</taxon>
    </lineage>
</organism>
<gene>
    <name evidence="1" type="ORF">QBC32DRAFT_396647</name>
</gene>
<name>A0AAN6P1I6_9PEZI</name>
<dbReference type="EMBL" id="MU859096">
    <property type="protein sequence ID" value="KAK3954008.1"/>
    <property type="molecule type" value="Genomic_DNA"/>
</dbReference>
<reference evidence="1" key="2">
    <citation type="submission" date="2023-06" db="EMBL/GenBank/DDBJ databases">
        <authorList>
            <consortium name="Lawrence Berkeley National Laboratory"/>
            <person name="Mondo S.J."/>
            <person name="Hensen N."/>
            <person name="Bonometti L."/>
            <person name="Westerberg I."/>
            <person name="Brannstrom I.O."/>
            <person name="Guillou S."/>
            <person name="Cros-Aarteil S."/>
            <person name="Calhoun S."/>
            <person name="Haridas S."/>
            <person name="Kuo A."/>
            <person name="Pangilinan J."/>
            <person name="Riley R."/>
            <person name="Labutti K."/>
            <person name="Andreopoulos B."/>
            <person name="Lipzen A."/>
            <person name="Chen C."/>
            <person name="Yanf M."/>
            <person name="Daum C."/>
            <person name="Ng V."/>
            <person name="Clum A."/>
            <person name="Steindorff A."/>
            <person name="Ohm R."/>
            <person name="Martin F."/>
            <person name="Silar P."/>
            <person name="Natvig D."/>
            <person name="Lalanne C."/>
            <person name="Gautier V."/>
            <person name="Ament-Velasquez S.L."/>
            <person name="Kruys A."/>
            <person name="Hutchinson M.I."/>
            <person name="Powell A.J."/>
            <person name="Barry K."/>
            <person name="Miller A.N."/>
            <person name="Grigoriev I.V."/>
            <person name="Debuchy R."/>
            <person name="Gladieux P."/>
            <person name="Thoren M.H."/>
            <person name="Johannesson H."/>
        </authorList>
    </citation>
    <scope>NUCLEOTIDE SEQUENCE</scope>
    <source>
        <strain evidence="1">CBS 626.80</strain>
    </source>
</reference>
<keyword evidence="2" id="KW-1185">Reference proteome</keyword>
<comment type="caution">
    <text evidence="1">The sequence shown here is derived from an EMBL/GenBank/DDBJ whole genome shotgun (WGS) entry which is preliminary data.</text>
</comment>
<dbReference type="Proteomes" id="UP001303222">
    <property type="component" value="Unassembled WGS sequence"/>
</dbReference>
<reference evidence="1" key="1">
    <citation type="journal article" date="2023" name="Mol. Phylogenet. Evol.">
        <title>Genome-scale phylogeny and comparative genomics of the fungal order Sordariales.</title>
        <authorList>
            <person name="Hensen N."/>
            <person name="Bonometti L."/>
            <person name="Westerberg I."/>
            <person name="Brannstrom I.O."/>
            <person name="Guillou S."/>
            <person name="Cros-Aarteil S."/>
            <person name="Calhoun S."/>
            <person name="Haridas S."/>
            <person name="Kuo A."/>
            <person name="Mondo S."/>
            <person name="Pangilinan J."/>
            <person name="Riley R."/>
            <person name="LaButti K."/>
            <person name="Andreopoulos B."/>
            <person name="Lipzen A."/>
            <person name="Chen C."/>
            <person name="Yan M."/>
            <person name="Daum C."/>
            <person name="Ng V."/>
            <person name="Clum A."/>
            <person name="Steindorff A."/>
            <person name="Ohm R.A."/>
            <person name="Martin F."/>
            <person name="Silar P."/>
            <person name="Natvig D.O."/>
            <person name="Lalanne C."/>
            <person name="Gautier V."/>
            <person name="Ament-Velasquez S.L."/>
            <person name="Kruys A."/>
            <person name="Hutchinson M.I."/>
            <person name="Powell A.J."/>
            <person name="Barry K."/>
            <person name="Miller A.N."/>
            <person name="Grigoriev I.V."/>
            <person name="Debuchy R."/>
            <person name="Gladieux P."/>
            <person name="Hiltunen Thoren M."/>
            <person name="Johannesson H."/>
        </authorList>
    </citation>
    <scope>NUCLEOTIDE SEQUENCE</scope>
    <source>
        <strain evidence="1">CBS 626.80</strain>
    </source>
</reference>
<protein>
    <submittedName>
        <fullName evidence="1">Uncharacterized protein</fullName>
    </submittedName>
</protein>
<sequence length="132" mass="14676">MARPSHEASRDVVQLGLYALRTASTIGSGPPAVTRWLVPEMHGVDDSALRNRHRRTALVAYFPTPWWLSTGTRFFWNICDPGILDLGQDPCPNAATLQRCAPRFTRSVSKRTKPKQMVLPVVGSHPGRRALC</sequence>
<accession>A0AAN6P1I6</accession>